<organism evidence="2 3">
    <name type="scientific">Dictyocaulus viviparus</name>
    <name type="common">Bovine lungworm</name>
    <dbReference type="NCBI Taxonomy" id="29172"/>
    <lineage>
        <taxon>Eukaryota</taxon>
        <taxon>Metazoa</taxon>
        <taxon>Ecdysozoa</taxon>
        <taxon>Nematoda</taxon>
        <taxon>Chromadorea</taxon>
        <taxon>Rhabditida</taxon>
        <taxon>Rhabditina</taxon>
        <taxon>Rhabditomorpha</taxon>
        <taxon>Strongyloidea</taxon>
        <taxon>Metastrongylidae</taxon>
        <taxon>Dictyocaulus</taxon>
    </lineage>
</organism>
<protein>
    <recommendedName>
        <fullName evidence="1">Peptidase S8 pro-domain domain-containing protein</fullName>
    </recommendedName>
</protein>
<evidence type="ECO:0000313" key="3">
    <source>
        <dbReference type="Proteomes" id="UP000053766"/>
    </source>
</evidence>
<dbReference type="Pfam" id="PF16470">
    <property type="entry name" value="S8_pro-domain"/>
    <property type="match status" value="1"/>
</dbReference>
<dbReference type="STRING" id="29172.A0A0D8Y8W5"/>
<dbReference type="Gene3D" id="3.30.70.850">
    <property type="entry name" value="Peptidase S8, pro-domain"/>
    <property type="match status" value="1"/>
</dbReference>
<dbReference type="EMBL" id="KN716154">
    <property type="protein sequence ID" value="KJH53263.1"/>
    <property type="molecule type" value="Genomic_DNA"/>
</dbReference>
<name>A0A0D8Y8W5_DICVI</name>
<feature type="domain" description="Peptidase S8 pro-domain" evidence="1">
    <location>
        <begin position="155"/>
        <end position="183"/>
    </location>
</feature>
<reference evidence="3" key="2">
    <citation type="journal article" date="2016" name="Sci. Rep.">
        <title>Dictyocaulus viviparus genome, variome and transcriptome elucidate lungworm biology and support future intervention.</title>
        <authorList>
            <person name="McNulty S.N."/>
            <person name="Strube C."/>
            <person name="Rosa B.A."/>
            <person name="Martin J.C."/>
            <person name="Tyagi R."/>
            <person name="Choi Y.J."/>
            <person name="Wang Q."/>
            <person name="Hallsworth Pepin K."/>
            <person name="Zhang X."/>
            <person name="Ozersky P."/>
            <person name="Wilson R.K."/>
            <person name="Sternberg P.W."/>
            <person name="Gasser R.B."/>
            <person name="Mitreva M."/>
        </authorList>
    </citation>
    <scope>NUCLEOTIDE SEQUENCE [LARGE SCALE GENOMIC DNA]</scope>
    <source>
        <strain evidence="3">HannoverDv2000</strain>
    </source>
</reference>
<proteinExistence type="predicted"/>
<dbReference type="OrthoDB" id="6156546at2759"/>
<dbReference type="AlphaFoldDB" id="A0A0D8Y8W5"/>
<dbReference type="SUPFAM" id="SSF54897">
    <property type="entry name" value="Protease propeptides/inhibitors"/>
    <property type="match status" value="1"/>
</dbReference>
<accession>A0A0D8Y8W5</accession>
<dbReference type="Proteomes" id="UP000053766">
    <property type="component" value="Unassembled WGS sequence"/>
</dbReference>
<gene>
    <name evidence="2" type="ORF">DICVIV_00574</name>
</gene>
<keyword evidence="3" id="KW-1185">Reference proteome</keyword>
<dbReference type="InterPro" id="IPR038466">
    <property type="entry name" value="S8_pro-domain_sf"/>
</dbReference>
<dbReference type="InterPro" id="IPR032815">
    <property type="entry name" value="S8_pro-domain"/>
</dbReference>
<evidence type="ECO:0000313" key="2">
    <source>
        <dbReference type="EMBL" id="KJH53263.1"/>
    </source>
</evidence>
<evidence type="ECO:0000259" key="1">
    <source>
        <dbReference type="Pfam" id="PF16470"/>
    </source>
</evidence>
<reference evidence="2 3" key="1">
    <citation type="submission" date="2013-11" db="EMBL/GenBank/DDBJ databases">
        <title>Draft genome of the bovine lungworm Dictyocaulus viviparus.</title>
        <authorList>
            <person name="Mitreva M."/>
        </authorList>
    </citation>
    <scope>NUCLEOTIDE SEQUENCE [LARGE SCALE GENOMIC DNA]</scope>
    <source>
        <strain evidence="2 3">HannoverDv2000</strain>
    </source>
</reference>
<sequence>MFLTISMSESGKISNGEKKRSRKLLYRVEHHTFRIIEGAAESVEGTLVARRPACPPARTRPHWFAIICFPSLGIFSHFTVSLENTHVENSIVKKGRNLISRYQARIQPIFSNVNIFLLWACLFSGLNATEYDVAEELDSTTSSLASNLRKAYTNDWAIRIADGNDEEAERLATKYGYQNLGRWSNVTMPSKWFRDQSSLRHKIIPGEDYFLFRNVNQRTRSSRKSRSLQLKRISHDPEKILNKIEKCIAYDDCLRTLWHKY</sequence>